<dbReference type="GO" id="GO:0005886">
    <property type="term" value="C:plasma membrane"/>
    <property type="evidence" value="ECO:0007669"/>
    <property type="project" value="TreeGrafter"/>
</dbReference>
<keyword evidence="8" id="KW-1185">Reference proteome</keyword>
<dbReference type="Gene3D" id="2.40.10.340">
    <property type="entry name" value="Rod shape-determining protein MreC, domain 1"/>
    <property type="match status" value="1"/>
</dbReference>
<comment type="similarity">
    <text evidence="1 5">Belongs to the MreC family.</text>
</comment>
<sequence length="296" mass="31286">MRDSRRGRLVLGVLLSVALVALTIDHRAGESSPLRQLRTAGATVLGTVQQFGVGVVRPVGAFVQSILDAPSAQRRIDALQKENAELRASLVAGRLDAGRAKELERLLGLTRDKGYKVVTANVVARRGLPGFEDSVQIDVGSADGVQPEMTVLNGDGLVGRVLYTSPHSSTVLLISDLASAVGARLEGDKEIGVVHGVGENGRLVQFRLLDSTAPLSRGGRIVSFGSKDGKPYAPGVPIGIIERVEATPGELTRIAYARPYADLTALDVVGVVVAAPTREDREAVAPKVAPKKEKQR</sequence>
<organism evidence="7 8">
    <name type="scientific">Nonomuraea maritima</name>
    <dbReference type="NCBI Taxonomy" id="683260"/>
    <lineage>
        <taxon>Bacteria</taxon>
        <taxon>Bacillati</taxon>
        <taxon>Actinomycetota</taxon>
        <taxon>Actinomycetes</taxon>
        <taxon>Streptosporangiales</taxon>
        <taxon>Streptosporangiaceae</taxon>
        <taxon>Nonomuraea</taxon>
    </lineage>
</organism>
<dbReference type="RefSeq" id="WP_090773484.1">
    <property type="nucleotide sequence ID" value="NZ_FNFB01000037.1"/>
</dbReference>
<dbReference type="EMBL" id="FNFB01000037">
    <property type="protein sequence ID" value="SDM05513.1"/>
    <property type="molecule type" value="Genomic_DNA"/>
</dbReference>
<proteinExistence type="inferred from homology"/>
<dbReference type="PANTHER" id="PTHR34138">
    <property type="entry name" value="CELL SHAPE-DETERMINING PROTEIN MREC"/>
    <property type="match status" value="1"/>
</dbReference>
<dbReference type="PANTHER" id="PTHR34138:SF1">
    <property type="entry name" value="CELL SHAPE-DETERMINING PROTEIN MREC"/>
    <property type="match status" value="1"/>
</dbReference>
<name>A0A1G9Q3M3_9ACTN</name>
<evidence type="ECO:0000313" key="7">
    <source>
        <dbReference type="EMBL" id="SDM05513.1"/>
    </source>
</evidence>
<evidence type="ECO:0000256" key="2">
    <source>
        <dbReference type="ARBA" id="ARBA00013855"/>
    </source>
</evidence>
<protein>
    <recommendedName>
        <fullName evidence="2 5">Cell shape-determining protein MreC</fullName>
    </recommendedName>
    <alternativeName>
        <fullName evidence="4 5">Cell shape protein MreC</fullName>
    </alternativeName>
</protein>
<keyword evidence="3 5" id="KW-0133">Cell shape</keyword>
<dbReference type="InterPro" id="IPR042177">
    <property type="entry name" value="Cell/Rod_1"/>
</dbReference>
<dbReference type="PIRSF" id="PIRSF038471">
    <property type="entry name" value="MreC"/>
    <property type="match status" value="1"/>
</dbReference>
<dbReference type="Gene3D" id="2.40.10.350">
    <property type="entry name" value="Rod shape-determining protein MreC, domain 2"/>
    <property type="match status" value="1"/>
</dbReference>
<dbReference type="STRING" id="683260.SAMN05421874_1378"/>
<dbReference type="AlphaFoldDB" id="A0A1G9Q3M3"/>
<dbReference type="GO" id="GO:0008360">
    <property type="term" value="P:regulation of cell shape"/>
    <property type="evidence" value="ECO:0007669"/>
    <property type="project" value="UniProtKB-KW"/>
</dbReference>
<gene>
    <name evidence="7" type="ORF">SAMN05421874_1378</name>
</gene>
<evidence type="ECO:0000259" key="6">
    <source>
        <dbReference type="Pfam" id="PF04085"/>
    </source>
</evidence>
<dbReference type="InterPro" id="IPR055342">
    <property type="entry name" value="MreC_beta-barrel_core"/>
</dbReference>
<reference evidence="7 8" key="1">
    <citation type="submission" date="2016-10" db="EMBL/GenBank/DDBJ databases">
        <authorList>
            <person name="de Groot N.N."/>
        </authorList>
    </citation>
    <scope>NUCLEOTIDE SEQUENCE [LARGE SCALE GENOMIC DNA]</scope>
    <source>
        <strain evidence="7 8">CGMCC 4.5681</strain>
    </source>
</reference>
<evidence type="ECO:0000256" key="5">
    <source>
        <dbReference type="PIRNR" id="PIRNR038471"/>
    </source>
</evidence>
<dbReference type="Pfam" id="PF04085">
    <property type="entry name" value="MreC"/>
    <property type="match status" value="1"/>
</dbReference>
<dbReference type="InterPro" id="IPR042175">
    <property type="entry name" value="Cell/Rod_MreC_2"/>
</dbReference>
<evidence type="ECO:0000313" key="8">
    <source>
        <dbReference type="Proteomes" id="UP000198683"/>
    </source>
</evidence>
<evidence type="ECO:0000256" key="3">
    <source>
        <dbReference type="ARBA" id="ARBA00022960"/>
    </source>
</evidence>
<dbReference type="InterPro" id="IPR007221">
    <property type="entry name" value="MreC"/>
</dbReference>
<evidence type="ECO:0000256" key="4">
    <source>
        <dbReference type="ARBA" id="ARBA00032089"/>
    </source>
</evidence>
<feature type="domain" description="Rod shape-determining protein MreC beta-barrel core" evidence="6">
    <location>
        <begin position="130"/>
        <end position="272"/>
    </location>
</feature>
<accession>A0A1G9Q3M3</accession>
<comment type="function">
    <text evidence="5">Involved in formation and maintenance of cell shape.</text>
</comment>
<dbReference type="Proteomes" id="UP000198683">
    <property type="component" value="Unassembled WGS sequence"/>
</dbReference>
<evidence type="ECO:0000256" key="1">
    <source>
        <dbReference type="ARBA" id="ARBA00009369"/>
    </source>
</evidence>
<dbReference type="OrthoDB" id="5196068at2"/>